<evidence type="ECO:0000313" key="2">
    <source>
        <dbReference type="Proteomes" id="UP000198729"/>
    </source>
</evidence>
<dbReference type="STRING" id="51642.NSMM_370140"/>
<sequence>MEPDSSTIKITSLNIGAAFREAANKLEQTAMAENIFLYCMTNLIKNIKNNCIIGTLN</sequence>
<accession>A0A1G5SFN0</accession>
<protein>
    <submittedName>
        <fullName evidence="1">Uncharacterized protein</fullName>
    </submittedName>
</protein>
<dbReference type="AlphaFoldDB" id="A0A1G5SFN0"/>
<organism evidence="1 2">
    <name type="scientific">Nitrosomonas mobilis</name>
    <dbReference type="NCBI Taxonomy" id="51642"/>
    <lineage>
        <taxon>Bacteria</taxon>
        <taxon>Pseudomonadati</taxon>
        <taxon>Pseudomonadota</taxon>
        <taxon>Betaproteobacteria</taxon>
        <taxon>Nitrosomonadales</taxon>
        <taxon>Nitrosomonadaceae</taxon>
        <taxon>Nitrosomonas</taxon>
    </lineage>
</organism>
<keyword evidence="2" id="KW-1185">Reference proteome</keyword>
<evidence type="ECO:0000313" key="1">
    <source>
        <dbReference type="EMBL" id="SCZ85361.1"/>
    </source>
</evidence>
<dbReference type="EMBL" id="FMWO01000044">
    <property type="protein sequence ID" value="SCZ85361.1"/>
    <property type="molecule type" value="Genomic_DNA"/>
</dbReference>
<gene>
    <name evidence="1" type="ORF">NSMM_370140</name>
</gene>
<dbReference type="Proteomes" id="UP000198729">
    <property type="component" value="Unassembled WGS sequence"/>
</dbReference>
<reference evidence="1 2" key="1">
    <citation type="submission" date="2016-10" db="EMBL/GenBank/DDBJ databases">
        <authorList>
            <person name="de Groot N.N."/>
        </authorList>
    </citation>
    <scope>NUCLEOTIDE SEQUENCE [LARGE SCALE GENOMIC DNA]</scope>
    <source>
        <strain evidence="1">1</strain>
    </source>
</reference>
<proteinExistence type="predicted"/>
<name>A0A1G5SFN0_9PROT</name>